<dbReference type="GO" id="GO:0071555">
    <property type="term" value="P:cell wall organization"/>
    <property type="evidence" value="ECO:0007669"/>
    <property type="project" value="UniProtKB-KW"/>
</dbReference>
<organism evidence="16 17">
    <name type="scientific">SAR92 clade bacterium</name>
    <dbReference type="NCBI Taxonomy" id="2315479"/>
    <lineage>
        <taxon>Bacteria</taxon>
        <taxon>Pseudomonadati</taxon>
        <taxon>Pseudomonadota</taxon>
        <taxon>Gammaproteobacteria</taxon>
        <taxon>Cellvibrionales</taxon>
        <taxon>Porticoccaceae</taxon>
        <taxon>SAR92 clade</taxon>
    </lineage>
</organism>
<evidence type="ECO:0000313" key="16">
    <source>
        <dbReference type="EMBL" id="RZO19547.1"/>
    </source>
</evidence>
<evidence type="ECO:0000256" key="4">
    <source>
        <dbReference type="ARBA" id="ARBA00022512"/>
    </source>
</evidence>
<evidence type="ECO:0000256" key="9">
    <source>
        <dbReference type="ARBA" id="ARBA00023180"/>
    </source>
</evidence>
<evidence type="ECO:0000256" key="6">
    <source>
        <dbReference type="ARBA" id="ARBA00022729"/>
    </source>
</evidence>
<comment type="function">
    <text evidence="13">Glucanases play a role in cell expansion during growth, in cell-cell fusion during mating, and in spore release during sporulation. This enzyme may be involved in beta-glucan degradation. Active on laminarin and lichenan.</text>
</comment>
<reference evidence="16 17" key="1">
    <citation type="submission" date="2019-02" db="EMBL/GenBank/DDBJ databases">
        <title>Prokaryotic population dynamics and viral predation in marine succession experiment using metagenomics: the confinement effect.</title>
        <authorList>
            <person name="Haro-Moreno J.M."/>
            <person name="Rodriguez-Valera F."/>
            <person name="Lopez-Perez M."/>
        </authorList>
    </citation>
    <scope>NUCLEOTIDE SEQUENCE [LARGE SCALE GENOMIC DNA]</scope>
    <source>
        <strain evidence="16">MED-G170</strain>
    </source>
</reference>
<keyword evidence="11" id="KW-0961">Cell wall biogenesis/degradation</keyword>
<dbReference type="GO" id="GO:0000272">
    <property type="term" value="P:polysaccharide catabolic process"/>
    <property type="evidence" value="ECO:0007669"/>
    <property type="project" value="UniProtKB-KW"/>
</dbReference>
<keyword evidence="7 16" id="KW-0378">Hydrolase</keyword>
<evidence type="ECO:0000256" key="5">
    <source>
        <dbReference type="ARBA" id="ARBA00022525"/>
    </source>
</evidence>
<keyword evidence="12" id="KW-0624">Polysaccharide degradation</keyword>
<dbReference type="PANTHER" id="PTHR16631">
    <property type="entry name" value="GLUCAN 1,3-BETA-GLUCOSIDASE"/>
    <property type="match status" value="1"/>
</dbReference>
<evidence type="ECO:0000256" key="11">
    <source>
        <dbReference type="ARBA" id="ARBA00023316"/>
    </source>
</evidence>
<keyword evidence="5" id="KW-0964">Secreted</keyword>
<dbReference type="AlphaFoldDB" id="A0A520ME97"/>
<dbReference type="Pfam" id="PF00332">
    <property type="entry name" value="Glyco_hydro_17"/>
    <property type="match status" value="1"/>
</dbReference>
<evidence type="ECO:0000256" key="14">
    <source>
        <dbReference type="ARBA" id="ARBA00042373"/>
    </source>
</evidence>
<evidence type="ECO:0000256" key="15">
    <source>
        <dbReference type="ARBA" id="ARBA00043078"/>
    </source>
</evidence>
<keyword evidence="6" id="KW-0732">Signal</keyword>
<gene>
    <name evidence="16" type="ORF">EVB03_07450</name>
</gene>
<dbReference type="EMBL" id="SHBP01000010">
    <property type="protein sequence ID" value="RZO19547.1"/>
    <property type="molecule type" value="Genomic_DNA"/>
</dbReference>
<keyword evidence="9" id="KW-0325">Glycoprotein</keyword>
<keyword evidence="8" id="KW-0472">Membrane</keyword>
<dbReference type="PANTHER" id="PTHR16631:SF17">
    <property type="entry name" value="GLUCAN ENDO-1,3-BETA-GLUCOSIDASE BTGC"/>
    <property type="match status" value="1"/>
</dbReference>
<dbReference type="InterPro" id="IPR017853">
    <property type="entry name" value="GH"/>
</dbReference>
<evidence type="ECO:0000256" key="10">
    <source>
        <dbReference type="ARBA" id="ARBA00023277"/>
    </source>
</evidence>
<evidence type="ECO:0000313" key="17">
    <source>
        <dbReference type="Proteomes" id="UP000315889"/>
    </source>
</evidence>
<evidence type="ECO:0000256" key="8">
    <source>
        <dbReference type="ARBA" id="ARBA00023136"/>
    </source>
</evidence>
<comment type="caution">
    <text evidence="16">The sequence shown here is derived from an EMBL/GenBank/DDBJ whole genome shotgun (WGS) entry which is preliminary data.</text>
</comment>
<evidence type="ECO:0000256" key="13">
    <source>
        <dbReference type="ARBA" id="ARBA00037649"/>
    </source>
</evidence>
<dbReference type="InterPro" id="IPR000490">
    <property type="entry name" value="Glyco_hydro_17"/>
</dbReference>
<keyword evidence="3" id="KW-1003">Cell membrane</keyword>
<dbReference type="InterPro" id="IPR050732">
    <property type="entry name" value="Beta-glucan_modifiers"/>
</dbReference>
<keyword evidence="10" id="KW-0119">Carbohydrate metabolism</keyword>
<dbReference type="Proteomes" id="UP000315889">
    <property type="component" value="Unassembled WGS sequence"/>
</dbReference>
<accession>A0A520ME97</accession>
<dbReference type="GO" id="GO:0004553">
    <property type="term" value="F:hydrolase activity, hydrolyzing O-glycosyl compounds"/>
    <property type="evidence" value="ECO:0007669"/>
    <property type="project" value="InterPro"/>
</dbReference>
<dbReference type="Gene3D" id="3.20.20.80">
    <property type="entry name" value="Glycosidases"/>
    <property type="match status" value="1"/>
</dbReference>
<evidence type="ECO:0000256" key="7">
    <source>
        <dbReference type="ARBA" id="ARBA00022801"/>
    </source>
</evidence>
<comment type="subcellular location">
    <subcellularLocation>
        <location evidence="2">Cell membrane</location>
    </subcellularLocation>
    <subcellularLocation>
        <location evidence="1">Secreted</location>
        <location evidence="1">Cell wall</location>
    </subcellularLocation>
</comment>
<evidence type="ECO:0000256" key="1">
    <source>
        <dbReference type="ARBA" id="ARBA00004191"/>
    </source>
</evidence>
<sequence length="308" mass="35221">MTKENILPCTRAICYSGYRDGQDPSGEILPTYGQVKQDLMILEGQWQSLRLYASDNHSDTIMNVIKSENLSFDVMLGAYITAEENNPHCPWGGVYSDEQLARNLEHNQVQIDRLISMANDYPDIVSCVSIGNEAAVEWTDHLVPIDRLITFSKQVKSSVKQPVTFCENYVPWIEALKPLAEELDVISIHTYPVWEYKNIQEGLAYTIENYEAVKSIYPNKQVIITEAGWATKSNGRGIEPDNADESMQQQYLSELMDWAENNQVLVYFFEAFDENWKGSDDPLEPEKHWGIYKADRTPKLAMLPTLSY</sequence>
<keyword evidence="4" id="KW-0134">Cell wall</keyword>
<evidence type="ECO:0000256" key="2">
    <source>
        <dbReference type="ARBA" id="ARBA00004236"/>
    </source>
</evidence>
<protein>
    <recommendedName>
        <fullName evidence="15">Endo-1,3-beta-glucanase btgC</fullName>
    </recommendedName>
    <alternativeName>
        <fullName evidence="14">Laminarinase btgC</fullName>
    </alternativeName>
</protein>
<evidence type="ECO:0000256" key="12">
    <source>
        <dbReference type="ARBA" id="ARBA00023326"/>
    </source>
</evidence>
<proteinExistence type="predicted"/>
<dbReference type="GO" id="GO:0005886">
    <property type="term" value="C:plasma membrane"/>
    <property type="evidence" value="ECO:0007669"/>
    <property type="project" value="UniProtKB-SubCell"/>
</dbReference>
<evidence type="ECO:0000256" key="3">
    <source>
        <dbReference type="ARBA" id="ARBA00022475"/>
    </source>
</evidence>
<name>A0A520ME97_9GAMM</name>
<dbReference type="SUPFAM" id="SSF51445">
    <property type="entry name" value="(Trans)glycosidases"/>
    <property type="match status" value="1"/>
</dbReference>